<dbReference type="SUPFAM" id="SSF56672">
    <property type="entry name" value="DNA/RNA polymerases"/>
    <property type="match status" value="1"/>
</dbReference>
<evidence type="ECO:0000313" key="4">
    <source>
        <dbReference type="EMBL" id="MBW0469920.1"/>
    </source>
</evidence>
<dbReference type="InterPro" id="IPR041577">
    <property type="entry name" value="RT_RNaseH_2"/>
</dbReference>
<dbReference type="PROSITE" id="PS50994">
    <property type="entry name" value="INTEGRASE"/>
    <property type="match status" value="1"/>
</dbReference>
<dbReference type="Gene3D" id="3.30.420.10">
    <property type="entry name" value="Ribonuclease H-like superfamily/Ribonuclease H"/>
    <property type="match status" value="1"/>
</dbReference>
<dbReference type="Proteomes" id="UP000765509">
    <property type="component" value="Unassembled WGS sequence"/>
</dbReference>
<dbReference type="GO" id="GO:0005634">
    <property type="term" value="C:nucleus"/>
    <property type="evidence" value="ECO:0007669"/>
    <property type="project" value="UniProtKB-ARBA"/>
</dbReference>
<dbReference type="EMBL" id="AVOT02002311">
    <property type="protein sequence ID" value="MBW0469920.1"/>
    <property type="molecule type" value="Genomic_DNA"/>
</dbReference>
<protein>
    <recommendedName>
        <fullName evidence="3">Integrase catalytic domain-containing protein</fullName>
    </recommendedName>
</protein>
<keyword evidence="1" id="KW-0694">RNA-binding</keyword>
<comment type="caution">
    <text evidence="4">The sequence shown here is derived from an EMBL/GenBank/DDBJ whole genome shotgun (WGS) entry which is preliminary data.</text>
</comment>
<dbReference type="GO" id="GO:0015074">
    <property type="term" value="P:DNA integration"/>
    <property type="evidence" value="ECO:0007669"/>
    <property type="project" value="InterPro"/>
</dbReference>
<gene>
    <name evidence="4" type="ORF">O181_009635</name>
</gene>
<evidence type="ECO:0000313" key="5">
    <source>
        <dbReference type="Proteomes" id="UP000765509"/>
    </source>
</evidence>
<dbReference type="InterPro" id="IPR041588">
    <property type="entry name" value="Integrase_H2C2"/>
</dbReference>
<dbReference type="InterPro" id="IPR036397">
    <property type="entry name" value="RNaseH_sf"/>
</dbReference>
<dbReference type="AlphaFoldDB" id="A0A9Q3BSC2"/>
<dbReference type="Gene3D" id="1.10.340.70">
    <property type="match status" value="1"/>
</dbReference>
<proteinExistence type="predicted"/>
<evidence type="ECO:0000259" key="3">
    <source>
        <dbReference type="PROSITE" id="PS50994"/>
    </source>
</evidence>
<keyword evidence="5" id="KW-1185">Reference proteome</keyword>
<organism evidence="4 5">
    <name type="scientific">Austropuccinia psidii MF-1</name>
    <dbReference type="NCBI Taxonomy" id="1389203"/>
    <lineage>
        <taxon>Eukaryota</taxon>
        <taxon>Fungi</taxon>
        <taxon>Dikarya</taxon>
        <taxon>Basidiomycota</taxon>
        <taxon>Pucciniomycotina</taxon>
        <taxon>Pucciniomycetes</taxon>
        <taxon>Pucciniales</taxon>
        <taxon>Sphaerophragmiaceae</taxon>
        <taxon>Austropuccinia</taxon>
    </lineage>
</organism>
<dbReference type="PANTHER" id="PTHR37984">
    <property type="entry name" value="PROTEIN CBG26694"/>
    <property type="match status" value="1"/>
</dbReference>
<dbReference type="InterPro" id="IPR001584">
    <property type="entry name" value="Integrase_cat-core"/>
</dbReference>
<name>A0A9Q3BSC2_9BASI</name>
<dbReference type="GO" id="GO:0003723">
    <property type="term" value="F:RNA binding"/>
    <property type="evidence" value="ECO:0007669"/>
    <property type="project" value="UniProtKB-KW"/>
</dbReference>
<accession>A0A9Q3BSC2</accession>
<sequence>MGRPYAVHRQSNNYYRNRIRNSSHITSSLYKLFSKDVLFEITKEKSDAYERIKHELTNAPVLILPVFVLPFNLNIDATCSQGLGAALHQTQIVDGEPREGVICYISRQLKDSEARYGSTQTEFLCLVRALEKLNSYLEGAETTNRHILRWQIAIKEYRGNMTIIYKEGGLGRWPQDNVKRNLAYDTEAKAKIPIRFLEIDRRKNFRFSKWVPESGTPGCGKTDPEGTETSIFGIGSTQLHSEFLSEVMKTYAKQKQCGILFQLLQHKYSSPELECQLKEPWLRDYKENRDFLMDDLLHHREKHTSELKVVNRDNISLNLQECHDCPYMGHMSGDRTKERVASSAWWPKWEQELSEYIRTCERFQKANRTHGKKYGLLQHIEEPKNPWETINMDWATGVFPGGRENFNAFLIIVDKLSKSVKCLQCPKEDTAIDSALFFWNNIIFTCGVPKIIIGDRDPKFTSKLWTNLYEMLCNKLSFSTAQHPHTDGLGERMIQKMEEIIR</sequence>
<dbReference type="InterPro" id="IPR043502">
    <property type="entry name" value="DNA/RNA_pol_sf"/>
</dbReference>
<dbReference type="GO" id="GO:0003824">
    <property type="term" value="F:catalytic activity"/>
    <property type="evidence" value="ECO:0007669"/>
    <property type="project" value="UniProtKB-KW"/>
</dbReference>
<reference evidence="4" key="1">
    <citation type="submission" date="2021-03" db="EMBL/GenBank/DDBJ databases">
        <title>Draft genome sequence of rust myrtle Austropuccinia psidii MF-1, a brazilian biotype.</title>
        <authorList>
            <person name="Quecine M.C."/>
            <person name="Pachon D.M.R."/>
            <person name="Bonatelli M.L."/>
            <person name="Correr F.H."/>
            <person name="Franceschini L.M."/>
            <person name="Leite T.F."/>
            <person name="Margarido G.R.A."/>
            <person name="Almeida C.A."/>
            <person name="Ferrarezi J.A."/>
            <person name="Labate C.A."/>
        </authorList>
    </citation>
    <scope>NUCLEOTIDE SEQUENCE</scope>
    <source>
        <strain evidence="4">MF-1</strain>
    </source>
</reference>
<dbReference type="PANTHER" id="PTHR37984:SF5">
    <property type="entry name" value="PROTEIN NYNRIN-LIKE"/>
    <property type="match status" value="1"/>
</dbReference>
<evidence type="ECO:0000256" key="2">
    <source>
        <dbReference type="ARBA" id="ARBA00023268"/>
    </source>
</evidence>
<feature type="domain" description="Integrase catalytic" evidence="3">
    <location>
        <begin position="382"/>
        <end position="502"/>
    </location>
</feature>
<dbReference type="InterPro" id="IPR012337">
    <property type="entry name" value="RNaseH-like_sf"/>
</dbReference>
<dbReference type="Pfam" id="PF17921">
    <property type="entry name" value="Integrase_H2C2"/>
    <property type="match status" value="1"/>
</dbReference>
<dbReference type="InterPro" id="IPR043128">
    <property type="entry name" value="Rev_trsase/Diguanyl_cyclase"/>
</dbReference>
<dbReference type="Pfam" id="PF17919">
    <property type="entry name" value="RT_RNaseH_2"/>
    <property type="match status" value="1"/>
</dbReference>
<dbReference type="InterPro" id="IPR050951">
    <property type="entry name" value="Retrovirus_Pol_polyprotein"/>
</dbReference>
<dbReference type="SUPFAM" id="SSF53098">
    <property type="entry name" value="Ribonuclease H-like"/>
    <property type="match status" value="1"/>
</dbReference>
<dbReference type="Gene3D" id="3.30.70.270">
    <property type="match status" value="1"/>
</dbReference>
<keyword evidence="2" id="KW-0511">Multifunctional enzyme</keyword>
<evidence type="ECO:0000256" key="1">
    <source>
        <dbReference type="ARBA" id="ARBA00022884"/>
    </source>
</evidence>